<name>A0ACB8E6Y2_9SAUR</name>
<keyword evidence="2" id="KW-1185">Reference proteome</keyword>
<accession>A0ACB8E6Y2</accession>
<dbReference type="Proteomes" id="UP000827872">
    <property type="component" value="Linkage Group LG10"/>
</dbReference>
<evidence type="ECO:0000313" key="2">
    <source>
        <dbReference type="Proteomes" id="UP000827872"/>
    </source>
</evidence>
<reference evidence="1" key="1">
    <citation type="submission" date="2021-08" db="EMBL/GenBank/DDBJ databases">
        <title>The first chromosome-level gecko genome reveals the dynamic sex chromosomes of Neotropical dwarf geckos (Sphaerodactylidae: Sphaerodactylus).</title>
        <authorList>
            <person name="Pinto B.J."/>
            <person name="Keating S.E."/>
            <person name="Gamble T."/>
        </authorList>
    </citation>
    <scope>NUCLEOTIDE SEQUENCE</scope>
    <source>
        <strain evidence="1">TG3544</strain>
    </source>
</reference>
<protein>
    <submittedName>
        <fullName evidence="1">Replication factor C subunit 1</fullName>
    </submittedName>
</protein>
<sequence length="1041" mass="115605">MCWLSDEDEDFVHKKVSQKPKENGTSAGLHLGTSAAPKADTKAKIKTKPSSPVKLTPTSVVDYFGTSSIQRSEKKLVSSKRKEPSQNRDSTLNDEAIARHLQLQEDAEVERQLHEDEEFARTLAMLDETPKKKKPRKDPEGKQEVSKAKTSPEEIEKNKRTHKVKSANLTLDSRNYTAKNQTGTESSGILRDAYPESSVSKERKDVGDKMQSSKVSSKLAALKQKEESIRKENGTPKIKSVSPKEEKTPKKEKVSPQKSESVSPEDSEKKRANYQAYRSFLNREGPKALGSKEIPQGGENCLEGLTFVITGVLESIERDEAKSLIERYGGKVTGNISKKTSYLIKGRDCGVSKCEKASAMGTKIVDEDGLFDLIRNMPGKKSKYEVAAEAEATKAKPKWGRTPQKVETEKRKISPAKQEIEAKKKKPSLGKDGAAKSAKKETTEARRGLAFGQKASEKKHAPEDAESPVQETSRGGPEVLLWVDKYKPTSLRTIIGQQGDQSCANKLLRWLRNWHRNTSEDKHVKSSKFGGKDDGASFKAALLSGPPGVGKTTTASLVCEELGLSYVELNASDTRSKNSLKEVIAESLNNTSIQGFCSGASTSVSSKHVLIMDEVDGMAGNEDRGGIQELIDLIKRTKVPIICMCNDRNHQKIRSLVHYCLDLRFQRPRVEQIKGAMMSIAFKEGLKVPPPAMNEIILAANQDIRQVLHNLSMWCAKSKVLTYDSVKEDASKAKKDIKLGPFDVVRKVFAAGEETSHMSLIDKSDLFFHDYSLAPLFVQENYIHVKPAAAGGNMKKHLMLLSKAADSISDGDLVDRQIRSRQNWNLLPIQAIYSSVLPGELMRGYMNQFPNFPSWLGKFSSTGKHDRILQELSMHMSLRTHASKRAVNLDYLSYLQNAIVSPLACLGTEGVQDAVAVMDSYYLMKEDVQNLTEVTSWGGKPSAFSKLDSKVKSAFTRSYNKEVHLTPYSLQIVKKSKRQAGSSVDTELNEEVEADEVQSEEEQETIEHDAMIKKKTSSSKQPKVERTDDTKKGKKAKKKSK</sequence>
<organism evidence="1 2">
    <name type="scientific">Sphaerodactylus townsendi</name>
    <dbReference type="NCBI Taxonomy" id="933632"/>
    <lineage>
        <taxon>Eukaryota</taxon>
        <taxon>Metazoa</taxon>
        <taxon>Chordata</taxon>
        <taxon>Craniata</taxon>
        <taxon>Vertebrata</taxon>
        <taxon>Euteleostomi</taxon>
        <taxon>Lepidosauria</taxon>
        <taxon>Squamata</taxon>
        <taxon>Bifurcata</taxon>
        <taxon>Gekkota</taxon>
        <taxon>Sphaerodactylidae</taxon>
        <taxon>Sphaerodactylus</taxon>
    </lineage>
</organism>
<comment type="caution">
    <text evidence="1">The sequence shown here is derived from an EMBL/GenBank/DDBJ whole genome shotgun (WGS) entry which is preliminary data.</text>
</comment>
<evidence type="ECO:0000313" key="1">
    <source>
        <dbReference type="EMBL" id="KAH7988080.1"/>
    </source>
</evidence>
<dbReference type="EMBL" id="CM037623">
    <property type="protein sequence ID" value="KAH7988080.1"/>
    <property type="molecule type" value="Genomic_DNA"/>
</dbReference>
<gene>
    <name evidence="1" type="primary">RFC1</name>
    <name evidence="1" type="ORF">K3G42_005650</name>
</gene>
<proteinExistence type="predicted"/>